<dbReference type="OrthoDB" id="10262255at2759"/>
<feature type="compositionally biased region" description="Polar residues" evidence="1">
    <location>
        <begin position="1"/>
        <end position="20"/>
    </location>
</feature>
<dbReference type="AlphaFoldDB" id="A0A2G8KSP8"/>
<accession>A0A2G8KSP8</accession>
<gene>
    <name evidence="2" type="ORF">BSL78_12128</name>
</gene>
<feature type="region of interest" description="Disordered" evidence="1">
    <location>
        <begin position="1"/>
        <end position="39"/>
    </location>
</feature>
<keyword evidence="3" id="KW-1185">Reference proteome</keyword>
<keyword evidence="2" id="KW-0969">Cilium</keyword>
<comment type="caution">
    <text evidence="2">The sequence shown here is derived from an EMBL/GenBank/DDBJ whole genome shotgun (WGS) entry which is preliminary data.</text>
</comment>
<dbReference type="Proteomes" id="UP000230750">
    <property type="component" value="Unassembled WGS sequence"/>
</dbReference>
<reference evidence="2 3" key="1">
    <citation type="journal article" date="2017" name="PLoS Biol.">
        <title>The sea cucumber genome provides insights into morphological evolution and visceral regeneration.</title>
        <authorList>
            <person name="Zhang X."/>
            <person name="Sun L."/>
            <person name="Yuan J."/>
            <person name="Sun Y."/>
            <person name="Gao Y."/>
            <person name="Zhang L."/>
            <person name="Li S."/>
            <person name="Dai H."/>
            <person name="Hamel J.F."/>
            <person name="Liu C."/>
            <person name="Yu Y."/>
            <person name="Liu S."/>
            <person name="Lin W."/>
            <person name="Guo K."/>
            <person name="Jin S."/>
            <person name="Xu P."/>
            <person name="Storey K.B."/>
            <person name="Huan P."/>
            <person name="Zhang T."/>
            <person name="Zhou Y."/>
            <person name="Zhang J."/>
            <person name="Lin C."/>
            <person name="Li X."/>
            <person name="Xing L."/>
            <person name="Huo D."/>
            <person name="Sun M."/>
            <person name="Wang L."/>
            <person name="Mercier A."/>
            <person name="Li F."/>
            <person name="Yang H."/>
            <person name="Xiang J."/>
        </authorList>
    </citation>
    <scope>NUCLEOTIDE SEQUENCE [LARGE SCALE GENOMIC DNA]</scope>
    <source>
        <strain evidence="2">Shaxun</strain>
        <tissue evidence="2">Muscle</tissue>
    </source>
</reference>
<name>A0A2G8KSP8_STIJA</name>
<evidence type="ECO:0000313" key="3">
    <source>
        <dbReference type="Proteomes" id="UP000230750"/>
    </source>
</evidence>
<dbReference type="EMBL" id="MRZV01000396">
    <property type="protein sequence ID" value="PIK50960.1"/>
    <property type="molecule type" value="Genomic_DNA"/>
</dbReference>
<keyword evidence="2" id="KW-0966">Cell projection</keyword>
<evidence type="ECO:0000313" key="2">
    <source>
        <dbReference type="EMBL" id="PIK50960.1"/>
    </source>
</evidence>
<protein>
    <submittedName>
        <fullName evidence="2">Putative cilia-and flagella-associated protein 99</fullName>
    </submittedName>
</protein>
<keyword evidence="2" id="KW-0282">Flagellum</keyword>
<sequence>MKVSPNRQASARTKNLGKQKQTLEESRWKELEKRREKQANLQSKGIVTNVAGQKLSSFSSVRKLSAGPVIS</sequence>
<organism evidence="2 3">
    <name type="scientific">Stichopus japonicus</name>
    <name type="common">Sea cucumber</name>
    <dbReference type="NCBI Taxonomy" id="307972"/>
    <lineage>
        <taxon>Eukaryota</taxon>
        <taxon>Metazoa</taxon>
        <taxon>Echinodermata</taxon>
        <taxon>Eleutherozoa</taxon>
        <taxon>Echinozoa</taxon>
        <taxon>Holothuroidea</taxon>
        <taxon>Aspidochirotacea</taxon>
        <taxon>Aspidochirotida</taxon>
        <taxon>Stichopodidae</taxon>
        <taxon>Apostichopus</taxon>
    </lineage>
</organism>
<evidence type="ECO:0000256" key="1">
    <source>
        <dbReference type="SAM" id="MobiDB-lite"/>
    </source>
</evidence>
<feature type="compositionally biased region" description="Basic and acidic residues" evidence="1">
    <location>
        <begin position="21"/>
        <end position="38"/>
    </location>
</feature>
<proteinExistence type="predicted"/>